<dbReference type="FunFam" id="3.40.50.720:FF:000084">
    <property type="entry name" value="Short-chain dehydrogenase reductase"/>
    <property type="match status" value="1"/>
</dbReference>
<dbReference type="Pfam" id="PF13561">
    <property type="entry name" value="adh_short_C2"/>
    <property type="match status" value="1"/>
</dbReference>
<evidence type="ECO:0000256" key="2">
    <source>
        <dbReference type="ARBA" id="ARBA00023002"/>
    </source>
</evidence>
<dbReference type="Gene3D" id="3.40.50.720">
    <property type="entry name" value="NAD(P)-binding Rossmann-like Domain"/>
    <property type="match status" value="1"/>
</dbReference>
<dbReference type="KEGG" id="mop:Mesop_2817"/>
<dbReference type="STRING" id="536019.Mesop_2817"/>
<reference evidence="3 4" key="1">
    <citation type="submission" date="2010-10" db="EMBL/GenBank/DDBJ databases">
        <title>Complete sequence of Mesorhizobium opportunistum WSM2075.</title>
        <authorList>
            <consortium name="US DOE Joint Genome Institute"/>
            <person name="Lucas S."/>
            <person name="Copeland A."/>
            <person name="Lapidus A."/>
            <person name="Cheng J.-F."/>
            <person name="Bruce D."/>
            <person name="Goodwin L."/>
            <person name="Pitluck S."/>
            <person name="Chertkov O."/>
            <person name="Misra M."/>
            <person name="Detter J.C."/>
            <person name="Han C."/>
            <person name="Tapia R."/>
            <person name="Land M."/>
            <person name="Hauser L."/>
            <person name="Kyrpides N."/>
            <person name="Ovchinnikova G."/>
            <person name="Mavrommatis K.M."/>
            <person name="Tiwari R.P."/>
            <person name="Howieson J.G."/>
            <person name="O'Hara G.W."/>
            <person name="Nandasena K.G."/>
            <person name="Woyke T."/>
        </authorList>
    </citation>
    <scope>NUCLEOTIDE SEQUENCE [LARGE SCALE GENOMIC DNA]</scope>
    <source>
        <strain evidence="4">LMG 24607 / HAMBI 3007 / WSM2075</strain>
    </source>
</reference>
<organism evidence="3 4">
    <name type="scientific">Mesorhizobium opportunistum (strain LMG 24607 / HAMBI 3007 / WSM2075)</name>
    <dbReference type="NCBI Taxonomy" id="536019"/>
    <lineage>
        <taxon>Bacteria</taxon>
        <taxon>Pseudomonadati</taxon>
        <taxon>Pseudomonadota</taxon>
        <taxon>Alphaproteobacteria</taxon>
        <taxon>Hyphomicrobiales</taxon>
        <taxon>Phyllobacteriaceae</taxon>
        <taxon>Mesorhizobium</taxon>
    </lineage>
</organism>
<dbReference type="SUPFAM" id="SSF51735">
    <property type="entry name" value="NAD(P)-binding Rossmann-fold domains"/>
    <property type="match status" value="1"/>
</dbReference>
<proteinExistence type="inferred from homology"/>
<dbReference type="PANTHER" id="PTHR43639:SF1">
    <property type="entry name" value="SHORT-CHAIN DEHYDROGENASE_REDUCTASE FAMILY PROTEIN"/>
    <property type="match status" value="1"/>
</dbReference>
<dbReference type="NCBIfam" id="NF005559">
    <property type="entry name" value="PRK07231.1"/>
    <property type="match status" value="1"/>
</dbReference>
<dbReference type="CDD" id="cd05233">
    <property type="entry name" value="SDR_c"/>
    <property type="match status" value="1"/>
</dbReference>
<dbReference type="PRINTS" id="PR00080">
    <property type="entry name" value="SDRFAMILY"/>
</dbReference>
<dbReference type="PROSITE" id="PS51257">
    <property type="entry name" value="PROKAR_LIPOPROTEIN"/>
    <property type="match status" value="1"/>
</dbReference>
<evidence type="ECO:0000313" key="3">
    <source>
        <dbReference type="EMBL" id="AEH87275.1"/>
    </source>
</evidence>
<dbReference type="PANTHER" id="PTHR43639">
    <property type="entry name" value="OXIDOREDUCTASE, SHORT-CHAIN DEHYDROGENASE/REDUCTASE FAMILY (AFU_ORTHOLOGUE AFUA_5G02870)"/>
    <property type="match status" value="1"/>
</dbReference>
<dbReference type="InterPro" id="IPR002347">
    <property type="entry name" value="SDR_fam"/>
</dbReference>
<dbReference type="PRINTS" id="PR00081">
    <property type="entry name" value="GDHRDH"/>
</dbReference>
<dbReference type="AlphaFoldDB" id="F7Y4F5"/>
<dbReference type="InterPro" id="IPR020904">
    <property type="entry name" value="Sc_DH/Rdtase_CS"/>
</dbReference>
<accession>F7Y4F5</accession>
<dbReference type="eggNOG" id="COG1028">
    <property type="taxonomic scope" value="Bacteria"/>
</dbReference>
<dbReference type="Proteomes" id="UP000001623">
    <property type="component" value="Chromosome"/>
</dbReference>
<keyword evidence="2" id="KW-0560">Oxidoreductase</keyword>
<dbReference type="InterPro" id="IPR036291">
    <property type="entry name" value="NAD(P)-bd_dom_sf"/>
</dbReference>
<protein>
    <submittedName>
        <fullName evidence="3">Short-chain dehydrogenase/reductase SDR</fullName>
    </submittedName>
</protein>
<evidence type="ECO:0000256" key="1">
    <source>
        <dbReference type="ARBA" id="ARBA00006484"/>
    </source>
</evidence>
<dbReference type="PROSITE" id="PS00061">
    <property type="entry name" value="ADH_SHORT"/>
    <property type="match status" value="1"/>
</dbReference>
<gene>
    <name evidence="3" type="ordered locus">Mesop_2817</name>
</gene>
<comment type="similarity">
    <text evidence="1">Belongs to the short-chain dehydrogenases/reductases (SDR) family.</text>
</comment>
<sequence length="266" mass="28023">MIVKRDSVVKHAGKVVIVTGAAQGLGLACAERFHADGAKVVLVDVQADRGREHAERLGERAAWLSADLSECTQEMAADVVAKATERFGGVDVLINNAGIIHLDDFVDFPEEAFDLVQRVNLKAPFLLGQAAARAMIAQGRGGSIINMSSINAILAIPNSVAYAVSKGGIKQLTAVMAVGLIPHNIRVNAIGPGTILTDMVKSSVMASEAQRQTILSRTPSGRCGEPSEIASVASFLASDDASYIVGQTIYPDGGRLILNYTMPVKD</sequence>
<dbReference type="GO" id="GO:0016491">
    <property type="term" value="F:oxidoreductase activity"/>
    <property type="evidence" value="ECO:0007669"/>
    <property type="project" value="UniProtKB-KW"/>
</dbReference>
<evidence type="ECO:0000313" key="4">
    <source>
        <dbReference type="Proteomes" id="UP000001623"/>
    </source>
</evidence>
<dbReference type="HOGENOM" id="CLU_010194_1_3_5"/>
<name>F7Y4F5_MESOW</name>
<dbReference type="EMBL" id="CP002279">
    <property type="protein sequence ID" value="AEH87275.1"/>
    <property type="molecule type" value="Genomic_DNA"/>
</dbReference>